<organism evidence="2 3">
    <name type="scientific">Lactarius akahatsu</name>
    <dbReference type="NCBI Taxonomy" id="416441"/>
    <lineage>
        <taxon>Eukaryota</taxon>
        <taxon>Fungi</taxon>
        <taxon>Dikarya</taxon>
        <taxon>Basidiomycota</taxon>
        <taxon>Agaricomycotina</taxon>
        <taxon>Agaricomycetes</taxon>
        <taxon>Russulales</taxon>
        <taxon>Russulaceae</taxon>
        <taxon>Lactarius</taxon>
    </lineage>
</organism>
<evidence type="ECO:0000313" key="3">
    <source>
        <dbReference type="Proteomes" id="UP001201163"/>
    </source>
</evidence>
<gene>
    <name evidence="2" type="ORF">EDB92DRAFT_1817089</name>
</gene>
<feature type="region of interest" description="Disordered" evidence="1">
    <location>
        <begin position="209"/>
        <end position="246"/>
    </location>
</feature>
<feature type="compositionally biased region" description="Basic and acidic residues" evidence="1">
    <location>
        <begin position="223"/>
        <end position="237"/>
    </location>
</feature>
<evidence type="ECO:0000313" key="2">
    <source>
        <dbReference type="EMBL" id="KAH8989570.1"/>
    </source>
</evidence>
<dbReference type="Proteomes" id="UP001201163">
    <property type="component" value="Unassembled WGS sequence"/>
</dbReference>
<feature type="region of interest" description="Disordered" evidence="1">
    <location>
        <begin position="15"/>
        <end position="39"/>
    </location>
</feature>
<accession>A0AAD4Q773</accession>
<protein>
    <submittedName>
        <fullName evidence="2">Uncharacterized protein</fullName>
    </submittedName>
</protein>
<name>A0AAD4Q773_9AGAM</name>
<keyword evidence="3" id="KW-1185">Reference proteome</keyword>
<evidence type="ECO:0000256" key="1">
    <source>
        <dbReference type="SAM" id="MobiDB-lite"/>
    </source>
</evidence>
<sequence>MGTGYPVRFSLAGENSDACQPEWPQDNESRAKSRGWSHYSNEQSNVQLGKSSIASCQPRITDPKSQGHVIRLPFSQPGPRRLLLLKSRKVWSSSGLSSGKLEVRARVREHPASSYMKKFVSLTLPHWQPSHLEVGDLIPYVSSQYFSAAKASSIAFLLIRKQVCQLWKSNSSRHLFSYLNSMLATSYPIPTDTTWTLLHVRGQAPLPSQKGHYPRPMSLYPNRSDRCPGNKGGKNEEEPGEELCGRKTVQRIGQAKFMS</sequence>
<dbReference type="EMBL" id="JAKELL010000036">
    <property type="protein sequence ID" value="KAH8989570.1"/>
    <property type="molecule type" value="Genomic_DNA"/>
</dbReference>
<proteinExistence type="predicted"/>
<comment type="caution">
    <text evidence="2">The sequence shown here is derived from an EMBL/GenBank/DDBJ whole genome shotgun (WGS) entry which is preliminary data.</text>
</comment>
<dbReference type="AlphaFoldDB" id="A0AAD4Q773"/>
<reference evidence="2" key="1">
    <citation type="submission" date="2022-01" db="EMBL/GenBank/DDBJ databases">
        <title>Comparative genomics reveals a dynamic genome evolution in the ectomycorrhizal milk-cap (Lactarius) mushrooms.</title>
        <authorList>
            <consortium name="DOE Joint Genome Institute"/>
            <person name="Lebreton A."/>
            <person name="Tang N."/>
            <person name="Kuo A."/>
            <person name="LaButti K."/>
            <person name="Drula E."/>
            <person name="Barry K."/>
            <person name="Clum A."/>
            <person name="Lipzen A."/>
            <person name="Mousain D."/>
            <person name="Ng V."/>
            <person name="Wang R."/>
            <person name="Wang X."/>
            <person name="Dai Y."/>
            <person name="Henrissat B."/>
            <person name="Grigoriev I.V."/>
            <person name="Guerin-Laguette A."/>
            <person name="Yu F."/>
            <person name="Martin F.M."/>
        </authorList>
    </citation>
    <scope>NUCLEOTIDE SEQUENCE</scope>
    <source>
        <strain evidence="2">QP</strain>
    </source>
</reference>